<gene>
    <name evidence="3" type="ORF">GCM10011492_19450</name>
</gene>
<dbReference type="Gene3D" id="3.30.70.1060">
    <property type="entry name" value="Dimeric alpha+beta barrel"/>
    <property type="match status" value="1"/>
</dbReference>
<dbReference type="SUPFAM" id="SSF54909">
    <property type="entry name" value="Dimeric alpha+beta barrel"/>
    <property type="match status" value="1"/>
</dbReference>
<dbReference type="EMBL" id="BMHI01000003">
    <property type="protein sequence ID" value="GGB29204.1"/>
    <property type="molecule type" value="Genomic_DNA"/>
</dbReference>
<name>A0A916WS16_9MICO</name>
<dbReference type="AlphaFoldDB" id="A0A916WS16"/>
<accession>A0A916WS16</accession>
<reference evidence="3" key="2">
    <citation type="submission" date="2020-09" db="EMBL/GenBank/DDBJ databases">
        <authorList>
            <person name="Sun Q."/>
            <person name="Zhou Y."/>
        </authorList>
    </citation>
    <scope>NUCLEOTIDE SEQUENCE</scope>
    <source>
        <strain evidence="3">CGMCC 1.15085</strain>
    </source>
</reference>
<feature type="domain" description="YCII-related" evidence="2">
    <location>
        <begin position="43"/>
        <end position="101"/>
    </location>
</feature>
<dbReference type="Pfam" id="PF03795">
    <property type="entry name" value="YCII"/>
    <property type="match status" value="1"/>
</dbReference>
<keyword evidence="4" id="KW-1185">Reference proteome</keyword>
<evidence type="ECO:0000259" key="2">
    <source>
        <dbReference type="Pfam" id="PF03795"/>
    </source>
</evidence>
<dbReference type="RefSeq" id="WP_188836819.1">
    <property type="nucleotide sequence ID" value="NZ_BMHI01000003.1"/>
</dbReference>
<proteinExistence type="inferred from homology"/>
<evidence type="ECO:0000313" key="4">
    <source>
        <dbReference type="Proteomes" id="UP000636793"/>
    </source>
</evidence>
<dbReference type="InterPro" id="IPR005545">
    <property type="entry name" value="YCII"/>
</dbReference>
<comment type="caution">
    <text evidence="3">The sequence shown here is derived from an EMBL/GenBank/DDBJ whole genome shotgun (WGS) entry which is preliminary data.</text>
</comment>
<dbReference type="Proteomes" id="UP000636793">
    <property type="component" value="Unassembled WGS sequence"/>
</dbReference>
<evidence type="ECO:0000313" key="3">
    <source>
        <dbReference type="EMBL" id="GGB29204.1"/>
    </source>
</evidence>
<protein>
    <submittedName>
        <fullName evidence="3">Transcription initiation protein</fullName>
    </submittedName>
</protein>
<reference evidence="3" key="1">
    <citation type="journal article" date="2014" name="Int. J. Syst. Evol. Microbiol.">
        <title>Complete genome sequence of Corynebacterium casei LMG S-19264T (=DSM 44701T), isolated from a smear-ripened cheese.</title>
        <authorList>
            <consortium name="US DOE Joint Genome Institute (JGI-PGF)"/>
            <person name="Walter F."/>
            <person name="Albersmeier A."/>
            <person name="Kalinowski J."/>
            <person name="Ruckert C."/>
        </authorList>
    </citation>
    <scope>NUCLEOTIDE SEQUENCE</scope>
    <source>
        <strain evidence="3">CGMCC 1.15085</strain>
    </source>
</reference>
<sequence>MTKYLVLLAGSEGEWENADPADRERWHRAHVTFGREVGAAILGGEALDGTDTATTLRRRGGSVELTDGPYAETAEYLGGFYLLEAADLDQVVKWCALLPEIYSIEIRPCIQIEGMTD</sequence>
<evidence type="ECO:0000256" key="1">
    <source>
        <dbReference type="ARBA" id="ARBA00007689"/>
    </source>
</evidence>
<dbReference type="PANTHER" id="PTHR35174">
    <property type="entry name" value="BLL7171 PROTEIN-RELATED"/>
    <property type="match status" value="1"/>
</dbReference>
<dbReference type="InterPro" id="IPR011008">
    <property type="entry name" value="Dimeric_a/b-barrel"/>
</dbReference>
<dbReference type="PANTHER" id="PTHR35174:SF3">
    <property type="entry name" value="BLL7171 PROTEIN"/>
    <property type="match status" value="1"/>
</dbReference>
<comment type="similarity">
    <text evidence="1">Belongs to the YciI family.</text>
</comment>
<organism evidence="3 4">
    <name type="scientific">Flexivirga endophytica</name>
    <dbReference type="NCBI Taxonomy" id="1849103"/>
    <lineage>
        <taxon>Bacteria</taxon>
        <taxon>Bacillati</taxon>
        <taxon>Actinomycetota</taxon>
        <taxon>Actinomycetes</taxon>
        <taxon>Micrococcales</taxon>
        <taxon>Dermacoccaceae</taxon>
        <taxon>Flexivirga</taxon>
    </lineage>
</organism>